<feature type="region of interest" description="Disordered" evidence="1">
    <location>
        <begin position="179"/>
        <end position="216"/>
    </location>
</feature>
<dbReference type="Proteomes" id="UP000078343">
    <property type="component" value="Unassembled WGS sequence"/>
</dbReference>
<proteinExistence type="predicted"/>
<keyword evidence="3" id="KW-1185">Reference proteome</keyword>
<feature type="compositionally biased region" description="Basic and acidic residues" evidence="1">
    <location>
        <begin position="706"/>
        <end position="715"/>
    </location>
</feature>
<evidence type="ECO:0000313" key="3">
    <source>
        <dbReference type="Proteomes" id="UP000078343"/>
    </source>
</evidence>
<feature type="compositionally biased region" description="Polar residues" evidence="1">
    <location>
        <begin position="659"/>
        <end position="676"/>
    </location>
</feature>
<gene>
    <name evidence="2" type="ORF">AYL99_08555</name>
</gene>
<feature type="region of interest" description="Disordered" evidence="1">
    <location>
        <begin position="895"/>
        <end position="948"/>
    </location>
</feature>
<sequence>MDENILHSLASQRSQECQLMDLTLGRLAKLHEAEVAILDDLYRADRWRWTPEHGLQVGLPQDLQVRWFSRESVWDLQNRVRPLTLPDGDPDLNAHRRLEKQEYVWLLSQMLHYKLGFALTPVDAAARIATALRTGNVQQPRKLKHRAQKLREEYQAYHNLRNTELQQLGSAVNLQTSLVEDGPEGENGIEDGASDDGTGPAHFSVESGLKRPLESENMRANKEAVALGPFDRDNSINVNGADLYEGETTVTVSATRHSQAQAAMRSNLSNPARRPWVSHFQTLLKAFDSLPSKPRGVPYSEQNGTEKSAQGARPLTSLGRDAPAPSKSKKAASSGVMSERVNTDSTKSFTARPHKPRSSVDALASLENAIQRQIRRRPPALEGADRCPSEEPGTESFQCNVLQKQHKAETPFPRTGANCLAGKNTGPRISEPDTTGLSHSEDTAPCITELEQVPQSRNHPPIYIVIEDSDSEQPPQHYQRDKITSSSRLKRRKPRVKVVNNLGTADPGRSIFSMPRSDVDGDDGSRLFSPQGSSSSVPPRISARFLQTKRSAVNPGNRIKNKIPATVRNSMQNVSSDRGNRRGMQSGDACTSKAHPNAAIDTIPGKDSEAPKATGFEESATDWSPGNLNQEDQENQSMRMIPDGSHQGAEKGARRRGCESSNIYPPRSITGSNTMLSNIGRASSPPKRNLSACAQPLFLQQETRKMGRNETESHYNTRSYKRVRAWKKKPPKKPKCPKQQPRMAETTLAVSDIYAQVDTGRKNIDEVVDELRHSSQTFATSFQTPRKTKRSHSTAFNEVSVSFKRGKGRPNRDNTTYELMKGTTPGAPKSPIPRADDVTIFPRLEYLMGCDENGVPARRAAFRRPTPLTHTIRNQVGEPLPREETPLEELLRCDQERRRRDPKTKANFWGRFPKPSPWRSGKGVWCKPVNSTTMPFRGFGPRRPRTTG</sequence>
<dbReference type="AlphaFoldDB" id="A0A178ZDF8"/>
<feature type="region of interest" description="Disordered" evidence="1">
    <location>
        <begin position="804"/>
        <end position="835"/>
    </location>
</feature>
<reference evidence="2 3" key="1">
    <citation type="submission" date="2016-04" db="EMBL/GenBank/DDBJ databases">
        <title>Draft genome of Fonsecaea erecta CBS 125763.</title>
        <authorList>
            <person name="Weiss V.A."/>
            <person name="Vicente V.A."/>
            <person name="Raittz R.T."/>
            <person name="Moreno L.F."/>
            <person name="De Souza E.M."/>
            <person name="Pedrosa F.O."/>
            <person name="Steffens M.B."/>
            <person name="Faoro H."/>
            <person name="Tadra-Sfeir M.Z."/>
            <person name="Najafzadeh M.J."/>
            <person name="Felipe M.S."/>
            <person name="Teixeira M."/>
            <person name="Sun J."/>
            <person name="Xi L."/>
            <person name="Gomes R."/>
            <person name="De Azevedo C.M."/>
            <person name="Salgado C.G."/>
            <person name="Da Silva M.B."/>
            <person name="Nascimento M.F."/>
            <person name="Queiroz-Telles F."/>
            <person name="Attili D.S."/>
            <person name="Gorbushina A."/>
        </authorList>
    </citation>
    <scope>NUCLEOTIDE SEQUENCE [LARGE SCALE GENOMIC DNA]</scope>
    <source>
        <strain evidence="2 3">CBS 125763</strain>
    </source>
</reference>
<protein>
    <submittedName>
        <fullName evidence="2">Uncharacterized protein</fullName>
    </submittedName>
</protein>
<feature type="compositionally biased region" description="Polar residues" evidence="1">
    <location>
        <begin position="528"/>
        <end position="537"/>
    </location>
</feature>
<accession>A0A178ZDF8</accession>
<organism evidence="2 3">
    <name type="scientific">Fonsecaea erecta</name>
    <dbReference type="NCBI Taxonomy" id="1367422"/>
    <lineage>
        <taxon>Eukaryota</taxon>
        <taxon>Fungi</taxon>
        <taxon>Dikarya</taxon>
        <taxon>Ascomycota</taxon>
        <taxon>Pezizomycotina</taxon>
        <taxon>Eurotiomycetes</taxon>
        <taxon>Chaetothyriomycetidae</taxon>
        <taxon>Chaetothyriales</taxon>
        <taxon>Herpotrichiellaceae</taxon>
        <taxon>Fonsecaea</taxon>
    </lineage>
</organism>
<feature type="compositionally biased region" description="Polar residues" evidence="1">
    <location>
        <begin position="567"/>
        <end position="577"/>
    </location>
</feature>
<feature type="region of interest" description="Disordered" evidence="1">
    <location>
        <begin position="566"/>
        <end position="676"/>
    </location>
</feature>
<feature type="compositionally biased region" description="Polar residues" evidence="1">
    <location>
        <begin position="621"/>
        <end position="638"/>
    </location>
</feature>
<dbReference type="GeneID" id="30012723"/>
<feature type="region of interest" description="Disordered" evidence="1">
    <location>
        <begin position="412"/>
        <end position="441"/>
    </location>
</feature>
<name>A0A178ZDF8_9EURO</name>
<feature type="compositionally biased region" description="Basic and acidic residues" evidence="1">
    <location>
        <begin position="648"/>
        <end position="658"/>
    </location>
</feature>
<evidence type="ECO:0000313" key="2">
    <source>
        <dbReference type="EMBL" id="OAP57817.1"/>
    </source>
</evidence>
<comment type="caution">
    <text evidence="2">The sequence shown here is derived from an EMBL/GenBank/DDBJ whole genome shotgun (WGS) entry which is preliminary data.</text>
</comment>
<feature type="region of interest" description="Disordered" evidence="1">
    <location>
        <begin position="468"/>
        <end position="540"/>
    </location>
</feature>
<feature type="compositionally biased region" description="Basic residues" evidence="1">
    <location>
        <begin position="719"/>
        <end position="736"/>
    </location>
</feature>
<feature type="region of interest" description="Disordered" evidence="1">
    <location>
        <begin position="289"/>
        <end position="360"/>
    </location>
</feature>
<dbReference type="RefSeq" id="XP_018691184.1">
    <property type="nucleotide sequence ID" value="XM_018840063.1"/>
</dbReference>
<feature type="compositionally biased region" description="Acidic residues" evidence="1">
    <location>
        <begin position="181"/>
        <end position="194"/>
    </location>
</feature>
<feature type="region of interest" description="Disordered" evidence="1">
    <location>
        <begin position="706"/>
        <end position="743"/>
    </location>
</feature>
<dbReference type="EMBL" id="LVYI01000007">
    <property type="protein sequence ID" value="OAP57817.1"/>
    <property type="molecule type" value="Genomic_DNA"/>
</dbReference>
<feature type="compositionally biased region" description="Low complexity" evidence="1">
    <location>
        <begin position="322"/>
        <end position="334"/>
    </location>
</feature>
<evidence type="ECO:0000256" key="1">
    <source>
        <dbReference type="SAM" id="MobiDB-lite"/>
    </source>
</evidence>
<dbReference type="OrthoDB" id="4152049at2759"/>